<evidence type="ECO:0000313" key="2">
    <source>
        <dbReference type="Proteomes" id="UP001371456"/>
    </source>
</evidence>
<dbReference type="AlphaFoldDB" id="A0AAN8TXE1"/>
<dbReference type="Proteomes" id="UP001371456">
    <property type="component" value="Unassembled WGS sequence"/>
</dbReference>
<proteinExistence type="predicted"/>
<name>A0AAN8TXE1_SOLBU</name>
<reference evidence="1 2" key="1">
    <citation type="submission" date="2024-02" db="EMBL/GenBank/DDBJ databases">
        <title>de novo genome assembly of Solanum bulbocastanum strain 11H21.</title>
        <authorList>
            <person name="Hosaka A.J."/>
        </authorList>
    </citation>
    <scope>NUCLEOTIDE SEQUENCE [LARGE SCALE GENOMIC DNA]</scope>
    <source>
        <tissue evidence="1">Young leaves</tissue>
    </source>
</reference>
<keyword evidence="2" id="KW-1185">Reference proteome</keyword>
<comment type="caution">
    <text evidence="1">The sequence shown here is derived from an EMBL/GenBank/DDBJ whole genome shotgun (WGS) entry which is preliminary data.</text>
</comment>
<gene>
    <name evidence="1" type="ORF">RDI58_008572</name>
</gene>
<protein>
    <submittedName>
        <fullName evidence="1">Uncharacterized protein</fullName>
    </submittedName>
</protein>
<organism evidence="1 2">
    <name type="scientific">Solanum bulbocastanum</name>
    <name type="common">Wild potato</name>
    <dbReference type="NCBI Taxonomy" id="147425"/>
    <lineage>
        <taxon>Eukaryota</taxon>
        <taxon>Viridiplantae</taxon>
        <taxon>Streptophyta</taxon>
        <taxon>Embryophyta</taxon>
        <taxon>Tracheophyta</taxon>
        <taxon>Spermatophyta</taxon>
        <taxon>Magnoliopsida</taxon>
        <taxon>eudicotyledons</taxon>
        <taxon>Gunneridae</taxon>
        <taxon>Pentapetalae</taxon>
        <taxon>asterids</taxon>
        <taxon>lamiids</taxon>
        <taxon>Solanales</taxon>
        <taxon>Solanaceae</taxon>
        <taxon>Solanoideae</taxon>
        <taxon>Solaneae</taxon>
        <taxon>Solanum</taxon>
    </lineage>
</organism>
<evidence type="ECO:0000313" key="1">
    <source>
        <dbReference type="EMBL" id="KAK6795119.1"/>
    </source>
</evidence>
<sequence length="39" mass="4434">MDIRVITNPNSKRKSVVLLVPTLVNLPDDEMKTTKNPQK</sequence>
<dbReference type="EMBL" id="JBANQN010000003">
    <property type="protein sequence ID" value="KAK6795119.1"/>
    <property type="molecule type" value="Genomic_DNA"/>
</dbReference>
<accession>A0AAN8TXE1</accession>